<dbReference type="EMBL" id="JACVEW010000003">
    <property type="protein sequence ID" value="MBP0047670.1"/>
    <property type="molecule type" value="Genomic_DNA"/>
</dbReference>
<proteinExistence type="predicted"/>
<reference evidence="1 2" key="1">
    <citation type="submission" date="2020-09" db="EMBL/GenBank/DDBJ databases">
        <authorList>
            <person name="Tanuku N.R.S."/>
        </authorList>
    </citation>
    <scope>NUCLEOTIDE SEQUENCE [LARGE SCALE GENOMIC DNA]</scope>
    <source>
        <strain evidence="1 2">AK62</strain>
    </source>
</reference>
<name>A0ABS3Z8N7_9GAMM</name>
<comment type="caution">
    <text evidence="1">The sequence shown here is derived from an EMBL/GenBank/DDBJ whole genome shotgun (WGS) entry which is preliminary data.</text>
</comment>
<gene>
    <name evidence="1" type="ORF">H9C73_02885</name>
</gene>
<dbReference type="Proteomes" id="UP000810171">
    <property type="component" value="Unassembled WGS sequence"/>
</dbReference>
<organism evidence="1 2">
    <name type="scientific">Marinobacterium alkalitolerans</name>
    <dbReference type="NCBI Taxonomy" id="1542925"/>
    <lineage>
        <taxon>Bacteria</taxon>
        <taxon>Pseudomonadati</taxon>
        <taxon>Pseudomonadota</taxon>
        <taxon>Gammaproteobacteria</taxon>
        <taxon>Oceanospirillales</taxon>
        <taxon>Oceanospirillaceae</taxon>
        <taxon>Marinobacterium</taxon>
    </lineage>
</organism>
<sequence length="96" mass="11173">MQISARDVWRSSWRAARVEFAAVEHDVRFGGLSLPVGERLQRCRQDHPMQQLAYALLDRRTVADLMPYEWVTDHQGRFYELKASAVAVPESERIPF</sequence>
<evidence type="ECO:0000313" key="1">
    <source>
        <dbReference type="EMBL" id="MBP0047670.1"/>
    </source>
</evidence>
<keyword evidence="2" id="KW-1185">Reference proteome</keyword>
<dbReference type="RefSeq" id="WP_209286279.1">
    <property type="nucleotide sequence ID" value="NZ_JACVEW010000003.1"/>
</dbReference>
<accession>A0ABS3Z8N7</accession>
<protein>
    <submittedName>
        <fullName evidence="1">Uncharacterized protein</fullName>
    </submittedName>
</protein>
<evidence type="ECO:0000313" key="2">
    <source>
        <dbReference type="Proteomes" id="UP000810171"/>
    </source>
</evidence>